<keyword evidence="3" id="KW-1185">Reference proteome</keyword>
<gene>
    <name evidence="2" type="ORF">DEF24_24935</name>
</gene>
<dbReference type="Proteomes" id="UP000253318">
    <property type="component" value="Unassembled WGS sequence"/>
</dbReference>
<reference evidence="2 3" key="1">
    <citation type="submission" date="2018-04" db="EMBL/GenBank/DDBJ databases">
        <title>Novel actinobacteria from marine sediment.</title>
        <authorList>
            <person name="Ng Z.Y."/>
            <person name="Tan G.Y.A."/>
        </authorList>
    </citation>
    <scope>NUCLEOTIDE SEQUENCE [LARGE SCALE GENOMIC DNA]</scope>
    <source>
        <strain evidence="2 3">TPS81</strain>
    </source>
</reference>
<protein>
    <submittedName>
        <fullName evidence="2">DUF3071 domain-containing protein</fullName>
    </submittedName>
</protein>
<feature type="compositionally biased region" description="Low complexity" evidence="1">
    <location>
        <begin position="1"/>
        <end position="10"/>
    </location>
</feature>
<dbReference type="AlphaFoldDB" id="A0A368SYU9"/>
<accession>A0A368SYU9</accession>
<organism evidence="2 3">
    <name type="scientific">Marinitenerispora sediminis</name>
    <dbReference type="NCBI Taxonomy" id="1931232"/>
    <lineage>
        <taxon>Bacteria</taxon>
        <taxon>Bacillati</taxon>
        <taxon>Actinomycetota</taxon>
        <taxon>Actinomycetes</taxon>
        <taxon>Streptosporangiales</taxon>
        <taxon>Nocardiopsidaceae</taxon>
        <taxon>Marinitenerispora</taxon>
    </lineage>
</organism>
<feature type="non-terminal residue" evidence="2">
    <location>
        <position position="1"/>
    </location>
</feature>
<dbReference type="EMBL" id="QEIN01000314">
    <property type="protein sequence ID" value="RCV49686.1"/>
    <property type="molecule type" value="Genomic_DNA"/>
</dbReference>
<evidence type="ECO:0000256" key="1">
    <source>
        <dbReference type="SAM" id="MobiDB-lite"/>
    </source>
</evidence>
<evidence type="ECO:0000313" key="2">
    <source>
        <dbReference type="EMBL" id="RCV49686.1"/>
    </source>
</evidence>
<comment type="caution">
    <text evidence="2">The sequence shown here is derived from an EMBL/GenBank/DDBJ whole genome shotgun (WGS) entry which is preliminary data.</text>
</comment>
<evidence type="ECO:0000313" key="3">
    <source>
        <dbReference type="Proteomes" id="UP000253318"/>
    </source>
</evidence>
<proteinExistence type="predicted"/>
<feature type="region of interest" description="Disordered" evidence="1">
    <location>
        <begin position="1"/>
        <end position="64"/>
    </location>
</feature>
<sequence length="64" mass="6603">PERPAAGAQRPGPPGSARPSEEEPPLSAAAAAGVGGQPPRRKTRGRRASVPSWDEIMFGAKKSD</sequence>
<name>A0A368SYU9_9ACTN</name>